<organism evidence="12 13">
    <name type="scientific">Candidatus Onthousia excrementipullorum</name>
    <dbReference type="NCBI Taxonomy" id="2840884"/>
    <lineage>
        <taxon>Bacteria</taxon>
        <taxon>Bacillati</taxon>
        <taxon>Bacillota</taxon>
        <taxon>Bacilli</taxon>
        <taxon>Candidatus Onthousia</taxon>
    </lineage>
</organism>
<evidence type="ECO:0000259" key="11">
    <source>
        <dbReference type="Pfam" id="PF08245"/>
    </source>
</evidence>
<feature type="domain" description="Mur ligase central" evidence="11">
    <location>
        <begin position="116"/>
        <end position="288"/>
    </location>
</feature>
<evidence type="ECO:0000256" key="3">
    <source>
        <dbReference type="ARBA" id="ARBA00022490"/>
    </source>
</evidence>
<dbReference type="InterPro" id="IPR036615">
    <property type="entry name" value="Mur_ligase_C_dom_sf"/>
</dbReference>
<evidence type="ECO:0000256" key="1">
    <source>
        <dbReference type="ARBA" id="ARBA00004496"/>
    </source>
</evidence>
<evidence type="ECO:0000256" key="4">
    <source>
        <dbReference type="ARBA" id="ARBA00022598"/>
    </source>
</evidence>
<sequence length="451" mass="51179">MFDNKKILVLGMARSGYEACKYLSKHNNTIILNDGGSRDKQDDKKVKELEELGITLIFDSHPDDLLDDSFDYIIKNPGIRNDHKYVVKAKELGIPVINEAEMAYRLLPDDVTLIGITGTNGKTTTTTLTYEMIKKSGKRVHLAGNIGYPLCSFLDKLESGDIIVMEVSCQQLANMDKFNPHIALMTNLSEAHIDFFGSYEAYKEDKLKLFKNQQDDDIAILNIENDEVMKGTRNIKSNVKYFSSKREINGAYMLDDKFYYYDEFIMNRDEFLLKGNHNVENALGAMMIAKEVGVDNESIISVLKTFTGVRHRLEFIDKVKGVDYYNDTEATNTKCTQIALSSFDKNVILILGGLERGQDFHDLDNFISPVKEIVGIGECRDRVKEYGESVGIKTNTFEKLNKAMDYINSVVVDGDTVLLSPASASWDQYKQCEDRGDEFRDIVRSFKDSEK</sequence>
<dbReference type="Gene3D" id="3.90.190.20">
    <property type="entry name" value="Mur ligase, C-terminal domain"/>
    <property type="match status" value="1"/>
</dbReference>
<dbReference type="Pfam" id="PF21799">
    <property type="entry name" value="MurD-like_N"/>
    <property type="match status" value="1"/>
</dbReference>
<evidence type="ECO:0000256" key="6">
    <source>
        <dbReference type="ARBA" id="ARBA00022840"/>
    </source>
</evidence>
<evidence type="ECO:0000256" key="7">
    <source>
        <dbReference type="ARBA" id="ARBA00022960"/>
    </source>
</evidence>
<dbReference type="GO" id="GO:0008764">
    <property type="term" value="F:UDP-N-acetylmuramoylalanine-D-glutamate ligase activity"/>
    <property type="evidence" value="ECO:0007669"/>
    <property type="project" value="UniProtKB-UniRule"/>
</dbReference>
<evidence type="ECO:0000256" key="8">
    <source>
        <dbReference type="ARBA" id="ARBA00022984"/>
    </source>
</evidence>
<comment type="pathway">
    <text evidence="2 10">Cell wall biogenesis; peptidoglycan biosynthesis.</text>
</comment>
<name>A0A9D1J2Z8_9FIRM</name>
<dbReference type="GO" id="GO:0008360">
    <property type="term" value="P:regulation of cell shape"/>
    <property type="evidence" value="ECO:0007669"/>
    <property type="project" value="UniProtKB-KW"/>
</dbReference>
<dbReference type="GO" id="GO:0071555">
    <property type="term" value="P:cell wall organization"/>
    <property type="evidence" value="ECO:0007669"/>
    <property type="project" value="UniProtKB-KW"/>
</dbReference>
<dbReference type="EMBL" id="DVHC01000023">
    <property type="protein sequence ID" value="HIR58795.1"/>
    <property type="molecule type" value="Genomic_DNA"/>
</dbReference>
<feature type="binding site" evidence="10">
    <location>
        <begin position="118"/>
        <end position="124"/>
    </location>
    <ligand>
        <name>ATP</name>
        <dbReference type="ChEBI" id="CHEBI:30616"/>
    </ligand>
</feature>
<dbReference type="InterPro" id="IPR013221">
    <property type="entry name" value="Mur_ligase_cen"/>
</dbReference>
<dbReference type="AlphaFoldDB" id="A0A9D1J2Z8"/>
<keyword evidence="5 10" id="KW-0547">Nucleotide-binding</keyword>
<evidence type="ECO:0000256" key="9">
    <source>
        <dbReference type="ARBA" id="ARBA00023316"/>
    </source>
</evidence>
<keyword evidence="7 10" id="KW-0133">Cell shape</keyword>
<evidence type="ECO:0000256" key="2">
    <source>
        <dbReference type="ARBA" id="ARBA00004752"/>
    </source>
</evidence>
<proteinExistence type="inferred from homology"/>
<comment type="caution">
    <text evidence="12">The sequence shown here is derived from an EMBL/GenBank/DDBJ whole genome shotgun (WGS) entry which is preliminary data.</text>
</comment>
<dbReference type="Pfam" id="PF08245">
    <property type="entry name" value="Mur_ligase_M"/>
    <property type="match status" value="1"/>
</dbReference>
<keyword evidence="6 10" id="KW-0067">ATP-binding</keyword>
<dbReference type="InterPro" id="IPR005762">
    <property type="entry name" value="MurD"/>
</dbReference>
<comment type="catalytic activity">
    <reaction evidence="10">
        <text>UDP-N-acetyl-alpha-D-muramoyl-L-alanine + D-glutamate + ATP = UDP-N-acetyl-alpha-D-muramoyl-L-alanyl-D-glutamate + ADP + phosphate + H(+)</text>
        <dbReference type="Rhea" id="RHEA:16429"/>
        <dbReference type="ChEBI" id="CHEBI:15378"/>
        <dbReference type="ChEBI" id="CHEBI:29986"/>
        <dbReference type="ChEBI" id="CHEBI:30616"/>
        <dbReference type="ChEBI" id="CHEBI:43474"/>
        <dbReference type="ChEBI" id="CHEBI:83898"/>
        <dbReference type="ChEBI" id="CHEBI:83900"/>
        <dbReference type="ChEBI" id="CHEBI:456216"/>
        <dbReference type="EC" id="6.3.2.9"/>
    </reaction>
</comment>
<comment type="subcellular location">
    <subcellularLocation>
        <location evidence="1 10">Cytoplasm</location>
    </subcellularLocation>
</comment>
<keyword evidence="9 10" id="KW-0961">Cell wall biogenesis/degradation</keyword>
<evidence type="ECO:0000313" key="12">
    <source>
        <dbReference type="EMBL" id="HIR58795.1"/>
    </source>
</evidence>
<dbReference type="EC" id="6.3.2.9" evidence="10"/>
<dbReference type="SUPFAM" id="SSF53623">
    <property type="entry name" value="MurD-like peptide ligases, catalytic domain"/>
    <property type="match status" value="1"/>
</dbReference>
<evidence type="ECO:0000256" key="10">
    <source>
        <dbReference type="HAMAP-Rule" id="MF_00639"/>
    </source>
</evidence>
<accession>A0A9D1J2Z8</accession>
<dbReference type="Gene3D" id="3.40.50.720">
    <property type="entry name" value="NAD(P)-binding Rossmann-like Domain"/>
    <property type="match status" value="1"/>
</dbReference>
<dbReference type="SUPFAM" id="SSF51984">
    <property type="entry name" value="MurCD N-terminal domain"/>
    <property type="match status" value="1"/>
</dbReference>
<protein>
    <recommendedName>
        <fullName evidence="10">UDP-N-acetylmuramoylalanine--D-glutamate ligase</fullName>
        <ecNumber evidence="10">6.3.2.9</ecNumber>
    </recommendedName>
    <alternativeName>
        <fullName evidence="10">D-glutamic acid-adding enzyme</fullName>
    </alternativeName>
    <alternativeName>
        <fullName evidence="10">UDP-N-acetylmuramoyl-L-alanyl-D-glutamate synthetase</fullName>
    </alternativeName>
</protein>
<evidence type="ECO:0000313" key="13">
    <source>
        <dbReference type="Proteomes" id="UP000824232"/>
    </source>
</evidence>
<keyword evidence="8 10" id="KW-0573">Peptidoglycan synthesis</keyword>
<keyword evidence="4 10" id="KW-0436">Ligase</keyword>
<dbReference type="HAMAP" id="MF_00639">
    <property type="entry name" value="MurD"/>
    <property type="match status" value="1"/>
</dbReference>
<dbReference type="InterPro" id="IPR036565">
    <property type="entry name" value="Mur-like_cat_sf"/>
</dbReference>
<keyword evidence="10" id="KW-0132">Cell division</keyword>
<gene>
    <name evidence="10" type="primary">murD</name>
    <name evidence="12" type="ORF">IAB38_01975</name>
</gene>
<dbReference type="Gene3D" id="3.40.1190.10">
    <property type="entry name" value="Mur-like, catalytic domain"/>
    <property type="match status" value="1"/>
</dbReference>
<reference evidence="12" key="2">
    <citation type="journal article" date="2021" name="PeerJ">
        <title>Extensive microbial diversity within the chicken gut microbiome revealed by metagenomics and culture.</title>
        <authorList>
            <person name="Gilroy R."/>
            <person name="Ravi A."/>
            <person name="Getino M."/>
            <person name="Pursley I."/>
            <person name="Horton D.L."/>
            <person name="Alikhan N.F."/>
            <person name="Baker D."/>
            <person name="Gharbi K."/>
            <person name="Hall N."/>
            <person name="Watson M."/>
            <person name="Adriaenssens E.M."/>
            <person name="Foster-Nyarko E."/>
            <person name="Jarju S."/>
            <person name="Secka A."/>
            <person name="Antonio M."/>
            <person name="Oren A."/>
            <person name="Chaudhuri R.R."/>
            <person name="La Ragione R."/>
            <person name="Hildebrand F."/>
            <person name="Pallen M.J."/>
        </authorList>
    </citation>
    <scope>NUCLEOTIDE SEQUENCE</scope>
    <source>
        <strain evidence="12">CHK184-20233</strain>
    </source>
</reference>
<dbReference type="PANTHER" id="PTHR43692">
    <property type="entry name" value="UDP-N-ACETYLMURAMOYLALANINE--D-GLUTAMATE LIGASE"/>
    <property type="match status" value="1"/>
</dbReference>
<evidence type="ECO:0000256" key="5">
    <source>
        <dbReference type="ARBA" id="ARBA00022741"/>
    </source>
</evidence>
<dbReference type="GO" id="GO:0005737">
    <property type="term" value="C:cytoplasm"/>
    <property type="evidence" value="ECO:0007669"/>
    <property type="project" value="UniProtKB-SubCell"/>
</dbReference>
<dbReference type="GO" id="GO:0051301">
    <property type="term" value="P:cell division"/>
    <property type="evidence" value="ECO:0007669"/>
    <property type="project" value="UniProtKB-KW"/>
</dbReference>
<comment type="function">
    <text evidence="10">Cell wall formation. Catalyzes the addition of glutamate to the nucleotide precursor UDP-N-acetylmuramoyl-L-alanine (UMA).</text>
</comment>
<dbReference type="PANTHER" id="PTHR43692:SF1">
    <property type="entry name" value="UDP-N-ACETYLMURAMOYLALANINE--D-GLUTAMATE LIGASE"/>
    <property type="match status" value="1"/>
</dbReference>
<reference evidence="12" key="1">
    <citation type="submission" date="2020-10" db="EMBL/GenBank/DDBJ databases">
        <authorList>
            <person name="Gilroy R."/>
        </authorList>
    </citation>
    <scope>NUCLEOTIDE SEQUENCE</scope>
    <source>
        <strain evidence="12">CHK184-20233</strain>
    </source>
</reference>
<dbReference type="Proteomes" id="UP000824232">
    <property type="component" value="Unassembled WGS sequence"/>
</dbReference>
<dbReference type="GO" id="GO:0005524">
    <property type="term" value="F:ATP binding"/>
    <property type="evidence" value="ECO:0007669"/>
    <property type="project" value="UniProtKB-UniRule"/>
</dbReference>
<dbReference type="NCBIfam" id="TIGR01087">
    <property type="entry name" value="murD"/>
    <property type="match status" value="1"/>
</dbReference>
<keyword evidence="10" id="KW-0131">Cell cycle</keyword>
<comment type="similarity">
    <text evidence="10">Belongs to the MurCDEF family.</text>
</comment>
<dbReference type="SUPFAM" id="SSF53244">
    <property type="entry name" value="MurD-like peptide ligases, peptide-binding domain"/>
    <property type="match status" value="1"/>
</dbReference>
<keyword evidence="3 10" id="KW-0963">Cytoplasm</keyword>
<dbReference type="GO" id="GO:0009252">
    <property type="term" value="P:peptidoglycan biosynthetic process"/>
    <property type="evidence" value="ECO:0007669"/>
    <property type="project" value="UniProtKB-UniRule"/>
</dbReference>